<keyword evidence="6" id="KW-0812">Transmembrane</keyword>
<gene>
    <name evidence="18" type="ORF">HG537_0D01730</name>
</gene>
<keyword evidence="12 16" id="KW-0472">Membrane</keyword>
<keyword evidence="7" id="KW-0479">Metal-binding</keyword>
<dbReference type="GO" id="GO:1990429">
    <property type="term" value="C:peroxisomal importomer complex"/>
    <property type="evidence" value="ECO:0007669"/>
    <property type="project" value="TreeGrafter"/>
</dbReference>
<dbReference type="AlphaFoldDB" id="A0A7H9HUZ1"/>
<dbReference type="SUPFAM" id="SSF57850">
    <property type="entry name" value="RING/U-box"/>
    <property type="match status" value="1"/>
</dbReference>
<dbReference type="GO" id="GO:0005778">
    <property type="term" value="C:peroxisomal membrane"/>
    <property type="evidence" value="ECO:0007669"/>
    <property type="project" value="UniProtKB-SubCell"/>
</dbReference>
<evidence type="ECO:0000256" key="10">
    <source>
        <dbReference type="ARBA" id="ARBA00022927"/>
    </source>
</evidence>
<evidence type="ECO:0000256" key="8">
    <source>
        <dbReference type="ARBA" id="ARBA00022771"/>
    </source>
</evidence>
<keyword evidence="5" id="KW-0813">Transport</keyword>
<keyword evidence="10" id="KW-0653">Protein transport</keyword>
<keyword evidence="19" id="KW-1185">Reference proteome</keyword>
<evidence type="ECO:0000256" key="6">
    <source>
        <dbReference type="ARBA" id="ARBA00022692"/>
    </source>
</evidence>
<name>A0A7H9HUZ1_9SACH</name>
<keyword evidence="11" id="KW-1133">Transmembrane helix</keyword>
<dbReference type="FunFam" id="3.30.40.10:FF:000659">
    <property type="entry name" value="Peroxisome assembly protein 12"/>
    <property type="match status" value="1"/>
</dbReference>
<protein>
    <recommendedName>
        <fullName evidence="4 16">Peroxisome assembly protein 12</fullName>
    </recommendedName>
    <alternativeName>
        <fullName evidence="14 16">Peroxin-12</fullName>
    </alternativeName>
</protein>
<dbReference type="Proteomes" id="UP000510647">
    <property type="component" value="Chromosome 4"/>
</dbReference>
<dbReference type="EMBL" id="CP059270">
    <property type="protein sequence ID" value="QLQ80172.1"/>
    <property type="molecule type" value="Genomic_DNA"/>
</dbReference>
<evidence type="ECO:0000256" key="2">
    <source>
        <dbReference type="ARBA" id="ARBA00004906"/>
    </source>
</evidence>
<evidence type="ECO:0000256" key="14">
    <source>
        <dbReference type="ARBA" id="ARBA00029692"/>
    </source>
</evidence>
<dbReference type="OrthoDB" id="107372at2759"/>
<evidence type="ECO:0000256" key="11">
    <source>
        <dbReference type="ARBA" id="ARBA00022989"/>
    </source>
</evidence>
<comment type="subcellular location">
    <subcellularLocation>
        <location evidence="1">Peroxisome membrane</location>
        <topology evidence="1">Multi-pass membrane protein</topology>
    </subcellularLocation>
</comment>
<evidence type="ECO:0000313" key="18">
    <source>
        <dbReference type="EMBL" id="QLQ80172.1"/>
    </source>
</evidence>
<dbReference type="InterPro" id="IPR017375">
    <property type="entry name" value="PEX12"/>
</dbReference>
<dbReference type="GO" id="GO:0006513">
    <property type="term" value="P:protein monoubiquitination"/>
    <property type="evidence" value="ECO:0007669"/>
    <property type="project" value="TreeGrafter"/>
</dbReference>
<feature type="domain" description="Pex N-terminal" evidence="17">
    <location>
        <begin position="31"/>
        <end position="279"/>
    </location>
</feature>
<dbReference type="Pfam" id="PF04757">
    <property type="entry name" value="Pex2_Pex12"/>
    <property type="match status" value="1"/>
</dbReference>
<evidence type="ECO:0000256" key="9">
    <source>
        <dbReference type="ARBA" id="ARBA00022833"/>
    </source>
</evidence>
<dbReference type="GO" id="GO:0016562">
    <property type="term" value="P:protein import into peroxisome matrix, receptor recycling"/>
    <property type="evidence" value="ECO:0007669"/>
    <property type="project" value="UniProtKB-ARBA"/>
</dbReference>
<dbReference type="InterPro" id="IPR006845">
    <property type="entry name" value="Pex_N"/>
</dbReference>
<keyword evidence="8" id="KW-0863">Zinc-finger</keyword>
<comment type="subunit">
    <text evidence="15">Component of the PEX2-PEX10-PEX12 retrotranslocation channel, composed of PEX2, PEX10 and PEX12.</text>
</comment>
<evidence type="ECO:0000313" key="19">
    <source>
        <dbReference type="Proteomes" id="UP000510647"/>
    </source>
</evidence>
<evidence type="ECO:0000256" key="15">
    <source>
        <dbReference type="ARBA" id="ARBA00034505"/>
    </source>
</evidence>
<evidence type="ECO:0000256" key="16">
    <source>
        <dbReference type="PIRNR" id="PIRNR038074"/>
    </source>
</evidence>
<evidence type="ECO:0000256" key="5">
    <source>
        <dbReference type="ARBA" id="ARBA00022448"/>
    </source>
</evidence>
<comment type="pathway">
    <text evidence="2">Protein modification; protein ubiquitination.</text>
</comment>
<evidence type="ECO:0000256" key="4">
    <source>
        <dbReference type="ARBA" id="ARBA00018980"/>
    </source>
</evidence>
<evidence type="ECO:0000256" key="1">
    <source>
        <dbReference type="ARBA" id="ARBA00004585"/>
    </source>
</evidence>
<evidence type="ECO:0000256" key="3">
    <source>
        <dbReference type="ARBA" id="ARBA00008704"/>
    </source>
</evidence>
<evidence type="ECO:0000256" key="12">
    <source>
        <dbReference type="ARBA" id="ARBA00023136"/>
    </source>
</evidence>
<dbReference type="PANTHER" id="PTHR12888">
    <property type="entry name" value="PEROXISOME ASSEMBLY PROTEIN 12 PEROXIN-12"/>
    <property type="match status" value="1"/>
</dbReference>
<dbReference type="PANTHER" id="PTHR12888:SF0">
    <property type="entry name" value="PEROXISOME ASSEMBLY PROTEIN 12"/>
    <property type="match status" value="1"/>
</dbReference>
<evidence type="ECO:0000259" key="17">
    <source>
        <dbReference type="Pfam" id="PF04757"/>
    </source>
</evidence>
<sequence>MSFYSNLPSGHNDTSSVSSLYPTIFEIISSQEIDALLPSSVRYLIVNYWISRHPSKLSLQINNYFHEWFDLLLKGTIEWYHINRYNSTFVDKFYGLQRFNASNKVLVQAQANSSVRYWPSGLTLSGKQKAVVLFEKVLLPYIRQKLDDLHAKYVAQTAFSNDETQNVVVKKFYPLIKKLFYVLNLFIKLFFLAGRIGSITFLEYLFQIEYTRMTLPLESSIRTKPNPSYSNRLPRQNLYSLWHKCYIVLRKINQILSYSGSQLFPAFIFMLRVYQWWTTQDLTAKLQRKLNDVDKDIPRANSSSDQVYKSTGICPICHNQIQNPGVLETGYAVCYPCAIAYLPKNEGRCPVTKKRLLGCKYNAELGKWQVISGVRKLLIT</sequence>
<proteinExistence type="inferred from homology"/>
<dbReference type="InterPro" id="IPR013083">
    <property type="entry name" value="Znf_RING/FYVE/PHD"/>
</dbReference>
<keyword evidence="9" id="KW-0862">Zinc</keyword>
<keyword evidence="13 16" id="KW-0576">Peroxisome</keyword>
<organism evidence="18 19">
    <name type="scientific">Torulaspora globosa</name>
    <dbReference type="NCBI Taxonomy" id="48254"/>
    <lineage>
        <taxon>Eukaryota</taxon>
        <taxon>Fungi</taxon>
        <taxon>Dikarya</taxon>
        <taxon>Ascomycota</taxon>
        <taxon>Saccharomycotina</taxon>
        <taxon>Saccharomycetes</taxon>
        <taxon>Saccharomycetales</taxon>
        <taxon>Saccharomycetaceae</taxon>
        <taxon>Torulaspora</taxon>
    </lineage>
</organism>
<comment type="function">
    <text evidence="16">Component of a retrotranslocation channel required for peroxisome organization by mediating export of the PEX5 receptor from peroxisomes to the cytosol, thereby promoting PEX5 recycling.</text>
</comment>
<accession>A0A7H9HUZ1</accession>
<dbReference type="PIRSF" id="PIRSF038074">
    <property type="entry name" value="Peroxisome_assembly_p12"/>
    <property type="match status" value="1"/>
</dbReference>
<dbReference type="GO" id="GO:0004842">
    <property type="term" value="F:ubiquitin-protein transferase activity"/>
    <property type="evidence" value="ECO:0007669"/>
    <property type="project" value="TreeGrafter"/>
</dbReference>
<dbReference type="GO" id="GO:0008270">
    <property type="term" value="F:zinc ion binding"/>
    <property type="evidence" value="ECO:0007669"/>
    <property type="project" value="UniProtKB-KW"/>
</dbReference>
<reference evidence="18 19" key="1">
    <citation type="submission" date="2020-06" db="EMBL/GenBank/DDBJ databases">
        <title>The yeast mating-type switching endonuclease HO is a domesticated member of an unorthodox homing genetic element family.</title>
        <authorList>
            <person name="Coughlan A.Y."/>
            <person name="Lombardi L."/>
            <person name="Braun-Galleani S."/>
            <person name="Martos A.R."/>
            <person name="Galeote V."/>
            <person name="Bigey F."/>
            <person name="Dequin S."/>
            <person name="Byrne K.P."/>
            <person name="Wolfe K.H."/>
        </authorList>
    </citation>
    <scope>NUCLEOTIDE SEQUENCE [LARGE SCALE GENOMIC DNA]</scope>
    <source>
        <strain evidence="18 19">CBS2947</strain>
    </source>
</reference>
<dbReference type="Gene3D" id="3.30.40.10">
    <property type="entry name" value="Zinc/RING finger domain, C3HC4 (zinc finger)"/>
    <property type="match status" value="1"/>
</dbReference>
<comment type="similarity">
    <text evidence="3 16">Belongs to the pex2/pex10/pex12 family.</text>
</comment>
<evidence type="ECO:0000256" key="13">
    <source>
        <dbReference type="ARBA" id="ARBA00023140"/>
    </source>
</evidence>
<evidence type="ECO:0000256" key="7">
    <source>
        <dbReference type="ARBA" id="ARBA00022723"/>
    </source>
</evidence>